<dbReference type="Gene3D" id="2.60.40.1220">
    <property type="match status" value="2"/>
</dbReference>
<evidence type="ECO:0000256" key="4">
    <source>
        <dbReference type="ARBA" id="ARBA00023008"/>
    </source>
</evidence>
<sequence length="270" mass="29177">MLMRIGPGSALARRKAMPLIRLAAAAAIAMVMAGAAFAHTVMTHSNIRDGDVLAQAPSSFDFGFADPVALAGLELAEVDGDAIDIGFQRERGMQAEFSVALPSLEDGHYVLNWRAVAQDGHVMRGAISFHIDEDAPAGHEHEPESAGEHGHHHHHHDHGDEGATPGHDDHGHGAHEDLVGLIESTPADGAIVDSGLERIELRFDHPMTVRSIQLSTLAMERIRVEFEASDEPVMSVEAHMEPLDPGEYELSWRADGGDHEMSGLIRFTVQ</sequence>
<evidence type="ECO:0000256" key="2">
    <source>
        <dbReference type="ARBA" id="ARBA00022723"/>
    </source>
</evidence>
<feature type="signal peptide" evidence="6">
    <location>
        <begin position="1"/>
        <end position="38"/>
    </location>
</feature>
<dbReference type="GO" id="GO:0030313">
    <property type="term" value="C:cell envelope"/>
    <property type="evidence" value="ECO:0007669"/>
    <property type="project" value="UniProtKB-SubCell"/>
</dbReference>
<dbReference type="PANTHER" id="PTHR34820">
    <property type="entry name" value="INNER MEMBRANE PROTEIN YEBZ"/>
    <property type="match status" value="1"/>
</dbReference>
<organism evidence="8 9">
    <name type="scientific">Alkalicaulis satelles</name>
    <dbReference type="NCBI Taxonomy" id="2609175"/>
    <lineage>
        <taxon>Bacteria</taxon>
        <taxon>Pseudomonadati</taxon>
        <taxon>Pseudomonadota</taxon>
        <taxon>Alphaproteobacteria</taxon>
        <taxon>Maricaulales</taxon>
        <taxon>Maricaulaceae</taxon>
        <taxon>Alkalicaulis</taxon>
    </lineage>
</organism>
<dbReference type="GO" id="GO:0006825">
    <property type="term" value="P:copper ion transport"/>
    <property type="evidence" value="ECO:0007669"/>
    <property type="project" value="InterPro"/>
</dbReference>
<feature type="chain" id="PRO_5024296069" evidence="6">
    <location>
        <begin position="39"/>
        <end position="270"/>
    </location>
</feature>
<dbReference type="GO" id="GO:0005507">
    <property type="term" value="F:copper ion binding"/>
    <property type="evidence" value="ECO:0007669"/>
    <property type="project" value="InterPro"/>
</dbReference>
<feature type="compositionally biased region" description="Basic and acidic residues" evidence="5">
    <location>
        <begin position="136"/>
        <end position="149"/>
    </location>
</feature>
<accession>A0A5M6ZPC4</accession>
<evidence type="ECO:0000313" key="8">
    <source>
        <dbReference type="EMBL" id="KAA5805424.1"/>
    </source>
</evidence>
<evidence type="ECO:0000256" key="5">
    <source>
        <dbReference type="SAM" id="MobiDB-lite"/>
    </source>
</evidence>
<dbReference type="InterPro" id="IPR007348">
    <property type="entry name" value="CopC_dom"/>
</dbReference>
<dbReference type="InterPro" id="IPR032694">
    <property type="entry name" value="CopC/D"/>
</dbReference>
<protein>
    <submittedName>
        <fullName evidence="8">Copper resistance protein CopC</fullName>
    </submittedName>
</protein>
<dbReference type="GO" id="GO:0046688">
    <property type="term" value="P:response to copper ion"/>
    <property type="evidence" value="ECO:0007669"/>
    <property type="project" value="InterPro"/>
</dbReference>
<feature type="region of interest" description="Disordered" evidence="5">
    <location>
        <begin position="136"/>
        <end position="174"/>
    </location>
</feature>
<comment type="subcellular location">
    <subcellularLocation>
        <location evidence="1">Cell envelope</location>
    </subcellularLocation>
</comment>
<evidence type="ECO:0000313" key="9">
    <source>
        <dbReference type="Proteomes" id="UP000325122"/>
    </source>
</evidence>
<dbReference type="InterPro" id="IPR014756">
    <property type="entry name" value="Ig_E-set"/>
</dbReference>
<name>A0A5M6ZPC4_9PROT</name>
<dbReference type="GO" id="GO:0005886">
    <property type="term" value="C:plasma membrane"/>
    <property type="evidence" value="ECO:0007669"/>
    <property type="project" value="TreeGrafter"/>
</dbReference>
<evidence type="ECO:0000256" key="3">
    <source>
        <dbReference type="ARBA" id="ARBA00022729"/>
    </source>
</evidence>
<keyword evidence="4" id="KW-0186">Copper</keyword>
<gene>
    <name evidence="8" type="ORF">F1654_05445</name>
</gene>
<feature type="domain" description="CopC" evidence="7">
    <location>
        <begin position="181"/>
        <end position="269"/>
    </location>
</feature>
<keyword evidence="9" id="KW-1185">Reference proteome</keyword>
<dbReference type="AlphaFoldDB" id="A0A5M6ZPC4"/>
<evidence type="ECO:0000259" key="7">
    <source>
        <dbReference type="Pfam" id="PF04234"/>
    </source>
</evidence>
<dbReference type="Pfam" id="PF04234">
    <property type="entry name" value="CopC"/>
    <property type="match status" value="2"/>
</dbReference>
<proteinExistence type="predicted"/>
<comment type="caution">
    <text evidence="8">The sequence shown here is derived from an EMBL/GenBank/DDBJ whole genome shotgun (WGS) entry which is preliminary data.</text>
</comment>
<keyword evidence="3 6" id="KW-0732">Signal</keyword>
<feature type="domain" description="CopC" evidence="7">
    <location>
        <begin position="39"/>
        <end position="131"/>
    </location>
</feature>
<dbReference type="GO" id="GO:0042597">
    <property type="term" value="C:periplasmic space"/>
    <property type="evidence" value="ECO:0007669"/>
    <property type="project" value="InterPro"/>
</dbReference>
<reference evidence="8 9" key="1">
    <citation type="submission" date="2019-09" db="EMBL/GenBank/DDBJ databases">
        <authorList>
            <person name="Kevbrin V."/>
            <person name="Grouzdev D.S."/>
        </authorList>
    </citation>
    <scope>NUCLEOTIDE SEQUENCE [LARGE SCALE GENOMIC DNA]</scope>
    <source>
        <strain evidence="8 9">G-192</strain>
    </source>
</reference>
<evidence type="ECO:0000256" key="1">
    <source>
        <dbReference type="ARBA" id="ARBA00004196"/>
    </source>
</evidence>
<evidence type="ECO:0000256" key="6">
    <source>
        <dbReference type="SAM" id="SignalP"/>
    </source>
</evidence>
<dbReference type="InterPro" id="IPR014755">
    <property type="entry name" value="Cu-Rt/internalin_Ig-like"/>
</dbReference>
<dbReference type="PANTHER" id="PTHR34820:SF4">
    <property type="entry name" value="INNER MEMBRANE PROTEIN YEBZ"/>
    <property type="match status" value="1"/>
</dbReference>
<dbReference type="Proteomes" id="UP000325122">
    <property type="component" value="Unassembled WGS sequence"/>
</dbReference>
<dbReference type="SUPFAM" id="SSF81296">
    <property type="entry name" value="E set domains"/>
    <property type="match status" value="2"/>
</dbReference>
<keyword evidence="2" id="KW-0479">Metal-binding</keyword>
<dbReference type="EMBL" id="VWOJ01000001">
    <property type="protein sequence ID" value="KAA5805424.1"/>
    <property type="molecule type" value="Genomic_DNA"/>
</dbReference>
<feature type="compositionally biased region" description="Basic and acidic residues" evidence="5">
    <location>
        <begin position="157"/>
        <end position="174"/>
    </location>
</feature>